<keyword evidence="3 11" id="KW-0032">Aminotransferase</keyword>
<dbReference type="RefSeq" id="WP_315908127.1">
    <property type="nucleotide sequence ID" value="NZ_JAOPKC010000002.1"/>
</dbReference>
<feature type="region of interest" description="Disordered" evidence="8">
    <location>
        <begin position="1"/>
        <end position="35"/>
    </location>
</feature>
<comment type="cofactor">
    <cofactor evidence="1 7">
        <name>pyridoxal 5'-phosphate</name>
        <dbReference type="ChEBI" id="CHEBI:597326"/>
    </cofactor>
</comment>
<dbReference type="InterPro" id="IPR024169">
    <property type="entry name" value="SP_NH2Trfase/AEP_transaminase"/>
</dbReference>
<evidence type="ECO:0000313" key="12">
    <source>
        <dbReference type="Proteomes" id="UP001208186"/>
    </source>
</evidence>
<accession>A0AAE3I9Z2</accession>
<dbReference type="InterPro" id="IPR015424">
    <property type="entry name" value="PyrdxlP-dep_Trfase"/>
</dbReference>
<evidence type="ECO:0000256" key="6">
    <source>
        <dbReference type="RuleBase" id="RU004075"/>
    </source>
</evidence>
<dbReference type="InterPro" id="IPR020578">
    <property type="entry name" value="Aminotrans_V_PyrdxlP_BS"/>
</dbReference>
<gene>
    <name evidence="11" type="ORF">OB914_04830</name>
    <name evidence="10" type="ORF">OB916_04755</name>
</gene>
<dbReference type="Proteomes" id="UP001209746">
    <property type="component" value="Unassembled WGS sequence"/>
</dbReference>
<dbReference type="InterPro" id="IPR000192">
    <property type="entry name" value="Aminotrans_V_dom"/>
</dbReference>
<dbReference type="EMBL" id="JAOPKD010000002">
    <property type="protein sequence ID" value="MCU4726297.1"/>
    <property type="molecule type" value="Genomic_DNA"/>
</dbReference>
<evidence type="ECO:0000256" key="7">
    <source>
        <dbReference type="RuleBase" id="RU004504"/>
    </source>
</evidence>
<evidence type="ECO:0000256" key="5">
    <source>
        <dbReference type="ARBA" id="ARBA00022898"/>
    </source>
</evidence>
<comment type="similarity">
    <text evidence="2 6">Belongs to the class-V pyridoxal-phosphate-dependent aminotransferase family.</text>
</comment>
<comment type="caution">
    <text evidence="11">The sequence shown here is derived from an EMBL/GenBank/DDBJ whole genome shotgun (WGS) entry which is preliminary data.</text>
</comment>
<sequence length="362" mass="38953">MAGDDDRLRMTPGPTAVPPEVRDAMARPAQNPDVEPEFTEYYRTLLEKLSTVYGTDDDIVILGGEGMVGLEAAVASLLEPGETALCLANGSFGDGFADLVEMHGAIPVRQEAPPDAGFDAETTKEHLEEHDVAVATMVHCETPTGALNGLKSVLEVLDDAGVLTIVDAVSSLGGAPVPTETTDVVLSASQKCLSSPPGLATLSVSDAAWAKVEATDQDTFYTNLLPWHDIGLDDEGPPRMPYTHLISNLYALEASLDRLLEEGIDRAHRRHERVARQCRERGAELGLEPFQPPHRRSPTVTAFEVDGRAGALQRRLLERDVLVATSLGKFADDLLRIGHMGYNADPERVGQTMDALEAVLEA</sequence>
<reference evidence="11" key="1">
    <citation type="submission" date="2023-02" db="EMBL/GenBank/DDBJ databases">
        <title>Enrichment on poylsaccharides allowed isolation of novel metabolic and taxonomic groups of Haloarchaea.</title>
        <authorList>
            <person name="Sorokin D.Y."/>
            <person name="Elcheninov A.G."/>
            <person name="Khizhniak T.V."/>
            <person name="Kolganova T.V."/>
            <person name="Kublanov I.V."/>
        </authorList>
    </citation>
    <scope>NUCLEOTIDE SEQUENCE</scope>
    <source>
        <strain evidence="10 12">HArc-curdl5-1</strain>
        <strain evidence="11">HArc-curdl7</strain>
    </source>
</reference>
<dbReference type="Proteomes" id="UP001208186">
    <property type="component" value="Unassembled WGS sequence"/>
</dbReference>
<keyword evidence="5" id="KW-0663">Pyridoxal phosphate</keyword>
<dbReference type="GO" id="GO:0019265">
    <property type="term" value="P:glycine biosynthetic process, by transamination of glyoxylate"/>
    <property type="evidence" value="ECO:0007669"/>
    <property type="project" value="TreeGrafter"/>
</dbReference>
<dbReference type="PIRSF" id="PIRSF000524">
    <property type="entry name" value="SPT"/>
    <property type="match status" value="1"/>
</dbReference>
<dbReference type="PROSITE" id="PS00595">
    <property type="entry name" value="AA_TRANSFER_CLASS_5"/>
    <property type="match status" value="1"/>
</dbReference>
<evidence type="ECO:0000313" key="10">
    <source>
        <dbReference type="EMBL" id="MCU4717370.1"/>
    </source>
</evidence>
<dbReference type="EMBL" id="JAOPKC010000002">
    <property type="protein sequence ID" value="MCU4717370.1"/>
    <property type="molecule type" value="Genomic_DNA"/>
</dbReference>
<evidence type="ECO:0000313" key="13">
    <source>
        <dbReference type="Proteomes" id="UP001209746"/>
    </source>
</evidence>
<dbReference type="GO" id="GO:0004760">
    <property type="term" value="F:L-serine-pyruvate transaminase activity"/>
    <property type="evidence" value="ECO:0007669"/>
    <property type="project" value="TreeGrafter"/>
</dbReference>
<keyword evidence="4" id="KW-0808">Transferase</keyword>
<dbReference type="PANTHER" id="PTHR21152">
    <property type="entry name" value="AMINOTRANSFERASE CLASS V"/>
    <property type="match status" value="1"/>
</dbReference>
<evidence type="ECO:0000259" key="9">
    <source>
        <dbReference type="Pfam" id="PF00266"/>
    </source>
</evidence>
<name>A0AAE3I9Z2_9EURY</name>
<evidence type="ECO:0000256" key="4">
    <source>
        <dbReference type="ARBA" id="ARBA00022679"/>
    </source>
</evidence>
<dbReference type="AlphaFoldDB" id="A0AAE3I9Z2"/>
<dbReference type="GO" id="GO:0008453">
    <property type="term" value="F:alanine-glyoxylate transaminase activity"/>
    <property type="evidence" value="ECO:0007669"/>
    <property type="project" value="TreeGrafter"/>
</dbReference>
<evidence type="ECO:0000256" key="2">
    <source>
        <dbReference type="ARBA" id="ARBA00009236"/>
    </source>
</evidence>
<evidence type="ECO:0000313" key="11">
    <source>
        <dbReference type="EMBL" id="MCU4726297.1"/>
    </source>
</evidence>
<dbReference type="SUPFAM" id="SSF53383">
    <property type="entry name" value="PLP-dependent transferases"/>
    <property type="match status" value="1"/>
</dbReference>
<evidence type="ECO:0000256" key="1">
    <source>
        <dbReference type="ARBA" id="ARBA00001933"/>
    </source>
</evidence>
<evidence type="ECO:0000256" key="8">
    <source>
        <dbReference type="SAM" id="MobiDB-lite"/>
    </source>
</evidence>
<dbReference type="Gene3D" id="3.40.640.10">
    <property type="entry name" value="Type I PLP-dependent aspartate aminotransferase-like (Major domain)"/>
    <property type="match status" value="1"/>
</dbReference>
<dbReference type="InterPro" id="IPR015421">
    <property type="entry name" value="PyrdxlP-dep_Trfase_major"/>
</dbReference>
<dbReference type="Gene3D" id="3.90.1150.10">
    <property type="entry name" value="Aspartate Aminotransferase, domain 1"/>
    <property type="match status" value="1"/>
</dbReference>
<feature type="domain" description="Aminotransferase class V" evidence="9">
    <location>
        <begin position="33"/>
        <end position="324"/>
    </location>
</feature>
<protein>
    <submittedName>
        <fullName evidence="11">Alanine--glyoxylate aminotransferase family protein</fullName>
    </submittedName>
</protein>
<evidence type="ECO:0000256" key="3">
    <source>
        <dbReference type="ARBA" id="ARBA00022576"/>
    </source>
</evidence>
<dbReference type="PANTHER" id="PTHR21152:SF24">
    <property type="entry name" value="ALANINE--GLYOXYLATE AMINOTRANSFERASE 1"/>
    <property type="match status" value="1"/>
</dbReference>
<dbReference type="InterPro" id="IPR015422">
    <property type="entry name" value="PyrdxlP-dep_Trfase_small"/>
</dbReference>
<proteinExistence type="inferred from homology"/>
<organism evidence="11 13">
    <name type="scientific">Halapricum hydrolyticum</name>
    <dbReference type="NCBI Taxonomy" id="2979991"/>
    <lineage>
        <taxon>Archaea</taxon>
        <taxon>Methanobacteriati</taxon>
        <taxon>Methanobacteriota</taxon>
        <taxon>Stenosarchaea group</taxon>
        <taxon>Halobacteria</taxon>
        <taxon>Halobacteriales</taxon>
        <taxon>Haloarculaceae</taxon>
        <taxon>Halapricum</taxon>
    </lineage>
</organism>
<keyword evidence="12" id="KW-1185">Reference proteome</keyword>
<dbReference type="Pfam" id="PF00266">
    <property type="entry name" value="Aminotran_5"/>
    <property type="match status" value="1"/>
</dbReference>